<protein>
    <submittedName>
        <fullName evidence="2">Uncharacterized protein</fullName>
    </submittedName>
</protein>
<dbReference type="Proteomes" id="UP000479190">
    <property type="component" value="Unassembled WGS sequence"/>
</dbReference>
<feature type="non-terminal residue" evidence="2">
    <location>
        <position position="293"/>
    </location>
</feature>
<feature type="non-terminal residue" evidence="2">
    <location>
        <position position="1"/>
    </location>
</feature>
<feature type="region of interest" description="Disordered" evidence="1">
    <location>
        <begin position="237"/>
        <end position="293"/>
    </location>
</feature>
<feature type="compositionally biased region" description="Polar residues" evidence="1">
    <location>
        <begin position="237"/>
        <end position="253"/>
    </location>
</feature>
<feature type="compositionally biased region" description="Basic residues" evidence="1">
    <location>
        <begin position="284"/>
        <end position="293"/>
    </location>
</feature>
<sequence>TWPYLIGMIVARTRSKEESRRVAAKSLSCGSLTVAIHHGISGIELSDSHNGTRSDGCNTSIAWATQSSRDYCGFYKEVIFIAPRRLYEISMSPSRLADNKTKETYFRDVGNGSYVGLSLLPPDRAHLEFRSNLYTRRVSVHRPYRNAPSVFGKSARRHVYRAPAIRYTGKLYFFIWRSIVSRRNLYYIREEISSSGSSSGRGDSPQLLPCSVLTLLLLICRAANATLRKIFSSTRDPSSVSRARTSLNTQSACPRSDSQRERRRRAVHRPLAPVIQAPAAYLPRRQRQSRTTP</sequence>
<accession>A0A6H5HXF2</accession>
<name>A0A6H5HXF2_9HYME</name>
<keyword evidence="3" id="KW-1185">Reference proteome</keyword>
<evidence type="ECO:0000313" key="2">
    <source>
        <dbReference type="EMBL" id="CAB0028594.1"/>
    </source>
</evidence>
<dbReference type="AlphaFoldDB" id="A0A6H5HXF2"/>
<organism evidence="2 3">
    <name type="scientific">Trichogramma brassicae</name>
    <dbReference type="NCBI Taxonomy" id="86971"/>
    <lineage>
        <taxon>Eukaryota</taxon>
        <taxon>Metazoa</taxon>
        <taxon>Ecdysozoa</taxon>
        <taxon>Arthropoda</taxon>
        <taxon>Hexapoda</taxon>
        <taxon>Insecta</taxon>
        <taxon>Pterygota</taxon>
        <taxon>Neoptera</taxon>
        <taxon>Endopterygota</taxon>
        <taxon>Hymenoptera</taxon>
        <taxon>Apocrita</taxon>
        <taxon>Proctotrupomorpha</taxon>
        <taxon>Chalcidoidea</taxon>
        <taxon>Trichogrammatidae</taxon>
        <taxon>Trichogramma</taxon>
    </lineage>
</organism>
<dbReference type="EMBL" id="CADCXV010000158">
    <property type="protein sequence ID" value="CAB0028594.1"/>
    <property type="molecule type" value="Genomic_DNA"/>
</dbReference>
<evidence type="ECO:0000313" key="3">
    <source>
        <dbReference type="Proteomes" id="UP000479190"/>
    </source>
</evidence>
<proteinExistence type="predicted"/>
<reference evidence="2 3" key="1">
    <citation type="submission" date="2020-02" db="EMBL/GenBank/DDBJ databases">
        <authorList>
            <person name="Ferguson B K."/>
        </authorList>
    </citation>
    <scope>NUCLEOTIDE SEQUENCE [LARGE SCALE GENOMIC DNA]</scope>
</reference>
<gene>
    <name evidence="2" type="ORF">TBRA_LOCUS750</name>
</gene>
<evidence type="ECO:0000256" key="1">
    <source>
        <dbReference type="SAM" id="MobiDB-lite"/>
    </source>
</evidence>